<accession>A0ABR3R597</accession>
<organism evidence="2 3">
    <name type="scientific">Nothophoma quercina</name>
    <dbReference type="NCBI Taxonomy" id="749835"/>
    <lineage>
        <taxon>Eukaryota</taxon>
        <taxon>Fungi</taxon>
        <taxon>Dikarya</taxon>
        <taxon>Ascomycota</taxon>
        <taxon>Pezizomycotina</taxon>
        <taxon>Dothideomycetes</taxon>
        <taxon>Pleosporomycetidae</taxon>
        <taxon>Pleosporales</taxon>
        <taxon>Pleosporineae</taxon>
        <taxon>Didymellaceae</taxon>
        <taxon>Nothophoma</taxon>
    </lineage>
</organism>
<evidence type="ECO:0000313" key="3">
    <source>
        <dbReference type="Proteomes" id="UP001521222"/>
    </source>
</evidence>
<dbReference type="Gene3D" id="3.40.50.150">
    <property type="entry name" value="Vaccinia Virus protein VP39"/>
    <property type="match status" value="1"/>
</dbReference>
<sequence length="231" mass="25887">MTDNVPEDMKARLKSAYDAIADTYNAKFTRSDDPVRLQYLDLLLNKLGTNTKGTVSVLELGCGAGVPATKHLLEIKNPVIYVTGNDLSTSQLDLARKNLAAYSDRLSFIEGDMTTLSFPHDTFDAVTGFYSIIHLPREEQTQLIRNIVTWLKPGGLLLTNFAVDESRNIVEEHWLGEDKGWMYWSSWGEEGSVKMLEDAGLEILFKEKKQVDGDANFVWLLVSKRAIVVGQ</sequence>
<evidence type="ECO:0000313" key="2">
    <source>
        <dbReference type="EMBL" id="KAL1599448.1"/>
    </source>
</evidence>
<dbReference type="SUPFAM" id="SSF53335">
    <property type="entry name" value="S-adenosyl-L-methionine-dependent methyltransferases"/>
    <property type="match status" value="1"/>
</dbReference>
<dbReference type="PANTHER" id="PTHR44068">
    <property type="entry name" value="ZGC:194242"/>
    <property type="match status" value="1"/>
</dbReference>
<feature type="domain" description="Methyltransferase" evidence="1">
    <location>
        <begin position="57"/>
        <end position="155"/>
    </location>
</feature>
<dbReference type="EMBL" id="JAKIXB020000020">
    <property type="protein sequence ID" value="KAL1599448.1"/>
    <property type="molecule type" value="Genomic_DNA"/>
</dbReference>
<evidence type="ECO:0000259" key="1">
    <source>
        <dbReference type="Pfam" id="PF13649"/>
    </source>
</evidence>
<keyword evidence="3" id="KW-1185">Reference proteome</keyword>
<dbReference type="Pfam" id="PF13649">
    <property type="entry name" value="Methyltransf_25"/>
    <property type="match status" value="1"/>
</dbReference>
<dbReference type="Proteomes" id="UP001521222">
    <property type="component" value="Unassembled WGS sequence"/>
</dbReference>
<gene>
    <name evidence="2" type="ORF">SLS59_006466</name>
</gene>
<reference evidence="2 3" key="1">
    <citation type="submission" date="2024-02" db="EMBL/GenBank/DDBJ databases">
        <title>De novo assembly and annotation of 12 fungi associated with fruit tree decline syndrome in Ontario, Canada.</title>
        <authorList>
            <person name="Sulman M."/>
            <person name="Ellouze W."/>
            <person name="Ilyukhin E."/>
        </authorList>
    </citation>
    <scope>NUCLEOTIDE SEQUENCE [LARGE SCALE GENOMIC DNA]</scope>
    <source>
        <strain evidence="2 3">M97-236</strain>
    </source>
</reference>
<dbReference type="InterPro" id="IPR029063">
    <property type="entry name" value="SAM-dependent_MTases_sf"/>
</dbReference>
<comment type="caution">
    <text evidence="2">The sequence shown here is derived from an EMBL/GenBank/DDBJ whole genome shotgun (WGS) entry which is preliminary data.</text>
</comment>
<dbReference type="PANTHER" id="PTHR44068:SF11">
    <property type="entry name" value="GERANYL DIPHOSPHATE 2-C-METHYLTRANSFERASE"/>
    <property type="match status" value="1"/>
</dbReference>
<dbReference type="CDD" id="cd02440">
    <property type="entry name" value="AdoMet_MTases"/>
    <property type="match status" value="1"/>
</dbReference>
<name>A0ABR3R597_9PLEO</name>
<proteinExistence type="predicted"/>
<dbReference type="InterPro" id="IPR041698">
    <property type="entry name" value="Methyltransf_25"/>
</dbReference>
<protein>
    <recommendedName>
        <fullName evidence="1">Methyltransferase domain-containing protein</fullName>
    </recommendedName>
</protein>
<dbReference type="InterPro" id="IPR050447">
    <property type="entry name" value="Erg6_SMT_methyltransf"/>
</dbReference>